<dbReference type="SUPFAM" id="SSF53474">
    <property type="entry name" value="alpha/beta-Hydrolases"/>
    <property type="match status" value="1"/>
</dbReference>
<evidence type="ECO:0000313" key="1">
    <source>
        <dbReference type="EMBL" id="VAW11995.1"/>
    </source>
</evidence>
<protein>
    <recommendedName>
        <fullName evidence="2">Alpha/beta hydrolase</fullName>
    </recommendedName>
</protein>
<evidence type="ECO:0008006" key="2">
    <source>
        <dbReference type="Google" id="ProtNLM"/>
    </source>
</evidence>
<dbReference type="AlphaFoldDB" id="A0A3B0T0X6"/>
<gene>
    <name evidence="1" type="ORF">MNBD_BACTEROID03-2297</name>
</gene>
<accession>A0A3B0T0X6</accession>
<dbReference type="InterPro" id="IPR029058">
    <property type="entry name" value="AB_hydrolase_fold"/>
</dbReference>
<organism evidence="1">
    <name type="scientific">hydrothermal vent metagenome</name>
    <dbReference type="NCBI Taxonomy" id="652676"/>
    <lineage>
        <taxon>unclassified sequences</taxon>
        <taxon>metagenomes</taxon>
        <taxon>ecological metagenomes</taxon>
    </lineage>
</organism>
<name>A0A3B0T0X6_9ZZZZ</name>
<reference evidence="1" key="1">
    <citation type="submission" date="2018-06" db="EMBL/GenBank/DDBJ databases">
        <authorList>
            <person name="Zhirakovskaya E."/>
        </authorList>
    </citation>
    <scope>NUCLEOTIDE SEQUENCE</scope>
</reference>
<proteinExistence type="predicted"/>
<sequence>MTILARFLMIAYTMKKYVVLLFLSFALYGTAQQLTLKKGTIIDAVPVHDSISESFALYLPTGFEVSKKWPVVFVYDMQGRGKQALSMFRGAAEEQGYILAASNNVQDSLTLSKNILISSRMYNRVFSILPIEKNRSYTAGFSGGARLASLIPTFIKEVRGVISCGSPIANEEILSSKNRFHFIGIAGNADYNYTSMLSSQKILNKLKYPNQLLVFEGGHEWPRTEHIGKAMEIFTLASMAKGEVPKEDSFVNDTYRKNLGSVSALIATNKPLLANKLLGEVIDMYRAHKNVDSLKASVKTLKRSKLYKINNRNRNAVLFKESLIREDYAYYLEEDVLTYNFNNLGWWNYQMEELKKFNKSTNVFEQRMGKRLKGYINALIADNIDLINVQHVIDGEALNFLWMLKTITEPKDFDPYLKVISYSAQTEDYGTALFYLEELLKNGYTNKAELYALEQTALLRITPEFNQLVEKYLKDARYEVIEE</sequence>
<dbReference type="Gene3D" id="3.40.50.1820">
    <property type="entry name" value="alpha/beta hydrolase"/>
    <property type="match status" value="1"/>
</dbReference>
<dbReference type="EMBL" id="UOEL01000075">
    <property type="protein sequence ID" value="VAW11995.1"/>
    <property type="molecule type" value="Genomic_DNA"/>
</dbReference>